<organism evidence="14 15">
    <name type="scientific">Pseudooceanicola atlanticus</name>
    <dbReference type="NCBI Taxonomy" id="1461694"/>
    <lineage>
        <taxon>Bacteria</taxon>
        <taxon>Pseudomonadati</taxon>
        <taxon>Pseudomonadota</taxon>
        <taxon>Alphaproteobacteria</taxon>
        <taxon>Rhodobacterales</taxon>
        <taxon>Paracoccaceae</taxon>
        <taxon>Pseudooceanicola</taxon>
    </lineage>
</organism>
<keyword evidence="4" id="KW-0001">2Fe-2S</keyword>
<dbReference type="GO" id="GO:0043546">
    <property type="term" value="F:molybdopterin cofactor binding"/>
    <property type="evidence" value="ECO:0007669"/>
    <property type="project" value="InterPro"/>
</dbReference>
<keyword evidence="3" id="KW-0004">4Fe-4S</keyword>
<reference evidence="14 15" key="1">
    <citation type="journal article" date="2015" name="Antonie Van Leeuwenhoek">
        <title>Pseudooceanicola atlanticus gen. nov. sp. nov., isolated from surface seawater of the Atlantic Ocean and reclassification of Oceanicola batsensis, Oceanicola marinus, Oceanicola nitratireducens, Oceanicola nanhaiensis, Oceanicola antarcticus and Oceanicola flagellatus, as Pseudooceanicola batsensis comb. nov., Pseudooceanicola marinus comb. nov., Pseudooceanicola nitratireducens comb. nov., Pseudooceanicola nanhaiensis comb. nov., Pseudooceanicola antarcticus comb. nov., and Pseudooceanicola flagellatus comb. nov.</title>
        <authorList>
            <person name="Lai Q."/>
            <person name="Li G."/>
            <person name="Liu X."/>
            <person name="Du Y."/>
            <person name="Sun F."/>
            <person name="Shao Z."/>
        </authorList>
    </citation>
    <scope>NUCLEOTIDE SEQUENCE [LARGE SCALE GENOMIC DNA]</scope>
    <source>
        <strain evidence="14 15">22II-s11g</strain>
    </source>
</reference>
<feature type="domain" description="4Fe-4S ferredoxin-type" evidence="11">
    <location>
        <begin position="186"/>
        <end position="217"/>
    </location>
</feature>
<evidence type="ECO:0000313" key="14">
    <source>
        <dbReference type="EMBL" id="KGM49201.1"/>
    </source>
</evidence>
<dbReference type="InterPro" id="IPR050123">
    <property type="entry name" value="Prok_molybdopt-oxidoreductase"/>
</dbReference>
<evidence type="ECO:0000256" key="7">
    <source>
        <dbReference type="ARBA" id="ARBA00023002"/>
    </source>
</evidence>
<dbReference type="Gene3D" id="2.20.25.90">
    <property type="entry name" value="ADC-like domains"/>
    <property type="match status" value="1"/>
</dbReference>
<dbReference type="InterPro" id="IPR017896">
    <property type="entry name" value="4Fe4S_Fe-S-bd"/>
</dbReference>
<dbReference type="Pfam" id="PF04879">
    <property type="entry name" value="Molybdop_Fe4S4"/>
    <property type="match status" value="1"/>
</dbReference>
<dbReference type="InterPro" id="IPR006656">
    <property type="entry name" value="Mopterin_OxRdtase"/>
</dbReference>
<dbReference type="NCBIfam" id="TIGR01591">
    <property type="entry name" value="Fdh-alpha"/>
    <property type="match status" value="1"/>
</dbReference>
<dbReference type="GO" id="GO:0051539">
    <property type="term" value="F:4 iron, 4 sulfur cluster binding"/>
    <property type="evidence" value="ECO:0007669"/>
    <property type="project" value="UniProtKB-KW"/>
</dbReference>
<dbReference type="InterPro" id="IPR001041">
    <property type="entry name" value="2Fe-2S_ferredoxin-type"/>
</dbReference>
<dbReference type="CDD" id="cd00508">
    <property type="entry name" value="MopB_CT_Fdh-Nap-like"/>
    <property type="match status" value="1"/>
</dbReference>
<dbReference type="Pfam" id="PF00384">
    <property type="entry name" value="Molybdopterin"/>
    <property type="match status" value="1"/>
</dbReference>
<keyword evidence="7" id="KW-0560">Oxidoreductase</keyword>
<dbReference type="InterPro" id="IPR006963">
    <property type="entry name" value="Mopterin_OxRdtase_4Fe-4S_dom"/>
</dbReference>
<comment type="similarity">
    <text evidence="2">In the C-terminal section; belongs to the prokaryotic molybdopterin-containing oxidoreductase family.</text>
</comment>
<dbReference type="InterPro" id="IPR036010">
    <property type="entry name" value="2Fe-2S_ferredoxin-like_sf"/>
</dbReference>
<evidence type="ECO:0000256" key="1">
    <source>
        <dbReference type="ARBA" id="ARBA00005404"/>
    </source>
</evidence>
<dbReference type="eggNOG" id="COG3383">
    <property type="taxonomic scope" value="Bacteria"/>
</dbReference>
<dbReference type="Pfam" id="PF01568">
    <property type="entry name" value="Molydop_binding"/>
    <property type="match status" value="1"/>
</dbReference>
<dbReference type="InterPro" id="IPR041924">
    <property type="entry name" value="Formate_Dh-H_N"/>
</dbReference>
<dbReference type="GO" id="GO:0046872">
    <property type="term" value="F:metal ion binding"/>
    <property type="evidence" value="ECO:0007669"/>
    <property type="project" value="UniProtKB-KW"/>
</dbReference>
<dbReference type="GO" id="GO:0051537">
    <property type="term" value="F:2 iron, 2 sulfur cluster binding"/>
    <property type="evidence" value="ECO:0007669"/>
    <property type="project" value="UniProtKB-KW"/>
</dbReference>
<dbReference type="CDD" id="cd02753">
    <property type="entry name" value="MopB_Formate-Dh-H"/>
    <property type="match status" value="1"/>
</dbReference>
<dbReference type="PROSITE" id="PS00932">
    <property type="entry name" value="MOLYBDOPTERIN_PROK_3"/>
    <property type="match status" value="1"/>
</dbReference>
<accession>A0A0A0EE01</accession>
<dbReference type="CDD" id="cd00207">
    <property type="entry name" value="fer2"/>
    <property type="match status" value="1"/>
</dbReference>
<name>A0A0A0EE01_9RHOB</name>
<evidence type="ECO:0000256" key="3">
    <source>
        <dbReference type="ARBA" id="ARBA00022485"/>
    </source>
</evidence>
<proteinExistence type="inferred from homology"/>
<evidence type="ECO:0000259" key="12">
    <source>
        <dbReference type="PROSITE" id="PS51669"/>
    </source>
</evidence>
<evidence type="ECO:0000259" key="13">
    <source>
        <dbReference type="PROSITE" id="PS51839"/>
    </source>
</evidence>
<protein>
    <submittedName>
        <fullName evidence="14">Formate dehydrogenase</fullName>
    </submittedName>
</protein>
<evidence type="ECO:0000259" key="10">
    <source>
        <dbReference type="PROSITE" id="PS51085"/>
    </source>
</evidence>
<dbReference type="InterPro" id="IPR006478">
    <property type="entry name" value="Formate_DH_asu"/>
</dbReference>
<feature type="domain" description="4Fe-4S Mo/W bis-MGD-type" evidence="12">
    <location>
        <begin position="266"/>
        <end position="322"/>
    </location>
</feature>
<dbReference type="InterPro" id="IPR006655">
    <property type="entry name" value="Mopterin_OxRdtase_prok_CS"/>
</dbReference>
<dbReference type="GO" id="GO:0022904">
    <property type="term" value="P:respiratory electron transport chain"/>
    <property type="evidence" value="ECO:0007669"/>
    <property type="project" value="TreeGrafter"/>
</dbReference>
<dbReference type="FunFam" id="3.10.20.740:FF:000005">
    <property type="entry name" value="NADH:ubiquinone oxidoreductase subunit"/>
    <property type="match status" value="1"/>
</dbReference>
<dbReference type="Gene3D" id="3.40.228.10">
    <property type="entry name" value="Dimethylsulfoxide Reductase, domain 2"/>
    <property type="match status" value="1"/>
</dbReference>
<evidence type="ECO:0000256" key="5">
    <source>
        <dbReference type="ARBA" id="ARBA00022723"/>
    </source>
</evidence>
<dbReference type="InterPro" id="IPR017900">
    <property type="entry name" value="4Fe4S_Fe_S_CS"/>
</dbReference>
<dbReference type="SMART" id="SM00929">
    <property type="entry name" value="NADH-G_4Fe-4S_3"/>
    <property type="match status" value="1"/>
</dbReference>
<dbReference type="PROSITE" id="PS00198">
    <property type="entry name" value="4FE4S_FER_1"/>
    <property type="match status" value="2"/>
</dbReference>
<evidence type="ECO:0000256" key="6">
    <source>
        <dbReference type="ARBA" id="ARBA00022737"/>
    </source>
</evidence>
<dbReference type="PIRSF" id="PIRSF036643">
    <property type="entry name" value="FDH_alpha"/>
    <property type="match status" value="1"/>
</dbReference>
<keyword evidence="5" id="KW-0479">Metal-binding</keyword>
<evidence type="ECO:0000313" key="15">
    <source>
        <dbReference type="Proteomes" id="UP000030004"/>
    </source>
</evidence>
<keyword evidence="9" id="KW-0411">Iron-sulfur</keyword>
<dbReference type="SUPFAM" id="SSF54862">
    <property type="entry name" value="4Fe-4S ferredoxins"/>
    <property type="match status" value="1"/>
</dbReference>
<dbReference type="STRING" id="1461694.ATO9_11090"/>
<dbReference type="Gene3D" id="3.40.50.740">
    <property type="match status" value="1"/>
</dbReference>
<dbReference type="GO" id="GO:0003954">
    <property type="term" value="F:NADH dehydrogenase activity"/>
    <property type="evidence" value="ECO:0007669"/>
    <property type="project" value="TreeGrafter"/>
</dbReference>
<comment type="similarity">
    <text evidence="1">Belongs to the complex I 75 kDa subunit family.</text>
</comment>
<dbReference type="PANTHER" id="PTHR43105">
    <property type="entry name" value="RESPIRATORY NITRATE REDUCTASE"/>
    <property type="match status" value="1"/>
</dbReference>
<sequence length="974" mass="106644">MKDFILPPKDWDMGTPLPKSDATVTLKIDGFDVTVPEGTSVMRAAMEAGIKIPKLCATDSVEAFGSCRLCLVEIEGRRGTPASCTTPVTDGMAVTTQSDRLHKLRKGVMELYISDHPLDCLTCGANGDCELQDMAGMVGLRDVRYTKGDNHYAPTAAGSLSLNDIRAKVPDGSDNARYIPKDDSNPYFTYDPSKCIVCSRCVRACEEVQGTFALTIEGRGFDSRVSFGGASDSVLSSDCVSCGACVQACPTATLQEKSVIEMGTPDRSVITTCAYCGVGCSFKAELNGDKLVRMTPYKHGKANRGHSCVKGRFAYGYASHPDRILNPMIRDSIDEPWREVTWQEALEFTATRLKGIRETYGRKSLGVITSSRCTNEETYLVQKLTRAVFENNNTDTCARVCHSPTGYGLGQTFGTSAGTQDFDSVEDTDVVIVIGANPTDGHPVFASRLKKRLREGAELIVIDPRRIDLLATPHMSGSHHLPLRPGTNVAVVSALAHVIVTEGLADEAFIRERCDWDEFQHYAEFIREDRHSPEATEMLTGVPAQKLREAARAFAKGGNGAIYYGLGVTEHSQGSTTVMGIANLAMLTGNIGRRGVGVNPLRGQNNVQGSCDMGSFPHELPGYRHVKNPEVRAIYEDLWKVKIDPEPGLRIPNMLDAAVEGTFKGLYVQGEDILQSDPDTKHVAAGLAAMECVIVHDLFLNETANYAHVFLPGSSFLEKEGTFTNAERRINRVREVMKPMNGYADWEVTQLLANAMGAGWHYTHPAQIMEEIAATTPAFANVTYDMLEEKGSVQWPCNDDAPEGTPLMHVDGFVRGQGRFIVTEYVATDEKTGPRFPLLLTTGRILSQYNVGAQTRRTENSVWHGEDLLEIHPHDAENRGIQEGAWIRLASRSGETTLRATITDRVSPGVVYTTFHHPDTQANVVTTDYSDWATNCPEYKVTAVQVAPSNGPSEWQEDYNAQAAQSRRILPAAE</sequence>
<dbReference type="SMART" id="SM00926">
    <property type="entry name" value="Molybdop_Fe4S4"/>
    <property type="match status" value="1"/>
</dbReference>
<dbReference type="GO" id="GO:0016020">
    <property type="term" value="C:membrane"/>
    <property type="evidence" value="ECO:0007669"/>
    <property type="project" value="TreeGrafter"/>
</dbReference>
<dbReference type="InterPro" id="IPR006657">
    <property type="entry name" value="MoPterin_dinucl-bd_dom"/>
</dbReference>
<dbReference type="PROSITE" id="PS51379">
    <property type="entry name" value="4FE4S_FER_2"/>
    <property type="match status" value="2"/>
</dbReference>
<dbReference type="Gene3D" id="3.10.20.740">
    <property type="match status" value="1"/>
</dbReference>
<dbReference type="Pfam" id="PF12838">
    <property type="entry name" value="Fer4_7"/>
    <property type="match status" value="1"/>
</dbReference>
<feature type="domain" description="4Fe-4S His(Cys)3-ligated-type" evidence="13">
    <location>
        <begin position="100"/>
        <end position="139"/>
    </location>
</feature>
<dbReference type="SUPFAM" id="SSF50692">
    <property type="entry name" value="ADC-like"/>
    <property type="match status" value="1"/>
</dbReference>
<feature type="domain" description="4Fe-4S ferredoxin-type" evidence="11">
    <location>
        <begin position="230"/>
        <end position="259"/>
    </location>
</feature>
<dbReference type="PROSITE" id="PS51085">
    <property type="entry name" value="2FE2S_FER_2"/>
    <property type="match status" value="1"/>
</dbReference>
<dbReference type="OrthoDB" id="9816402at2"/>
<gene>
    <name evidence="14" type="ORF">ATO9_11090</name>
</gene>
<keyword evidence="8" id="KW-0408">Iron</keyword>
<keyword evidence="15" id="KW-1185">Reference proteome</keyword>
<dbReference type="FunFam" id="2.20.25.90:FF:000001">
    <property type="entry name" value="Formate dehydrogenase subunit alpha"/>
    <property type="match status" value="1"/>
</dbReference>
<keyword evidence="6" id="KW-0677">Repeat</keyword>
<dbReference type="RefSeq" id="WP_043748350.1">
    <property type="nucleotide sequence ID" value="NZ_AQQX01000003.1"/>
</dbReference>
<dbReference type="Proteomes" id="UP000030004">
    <property type="component" value="Unassembled WGS sequence"/>
</dbReference>
<comment type="caution">
    <text evidence="14">The sequence shown here is derived from an EMBL/GenBank/DDBJ whole genome shotgun (WGS) entry which is preliminary data.</text>
</comment>
<dbReference type="AlphaFoldDB" id="A0A0A0EE01"/>
<evidence type="ECO:0000256" key="9">
    <source>
        <dbReference type="ARBA" id="ARBA00023014"/>
    </source>
</evidence>
<dbReference type="FunFam" id="3.30.70.20:FF:000035">
    <property type="entry name" value="Iron hydrogenase 1"/>
    <property type="match status" value="1"/>
</dbReference>
<dbReference type="GO" id="GO:0008863">
    <property type="term" value="F:formate dehydrogenase (NAD+) activity"/>
    <property type="evidence" value="ECO:0007669"/>
    <property type="project" value="InterPro"/>
</dbReference>
<evidence type="ECO:0000256" key="2">
    <source>
        <dbReference type="ARBA" id="ARBA00007023"/>
    </source>
</evidence>
<evidence type="ECO:0000256" key="4">
    <source>
        <dbReference type="ARBA" id="ARBA00022714"/>
    </source>
</evidence>
<dbReference type="GO" id="GO:0015942">
    <property type="term" value="P:formate metabolic process"/>
    <property type="evidence" value="ECO:0007669"/>
    <property type="project" value="InterPro"/>
</dbReference>
<dbReference type="GO" id="GO:1990204">
    <property type="term" value="C:oxidoreductase complex"/>
    <property type="evidence" value="ECO:0007669"/>
    <property type="project" value="UniProtKB-ARBA"/>
</dbReference>
<evidence type="ECO:0000259" key="11">
    <source>
        <dbReference type="PROSITE" id="PS51379"/>
    </source>
</evidence>
<dbReference type="PROSITE" id="PS51669">
    <property type="entry name" value="4FE4S_MOW_BIS_MGD"/>
    <property type="match status" value="1"/>
</dbReference>
<dbReference type="Pfam" id="PF13510">
    <property type="entry name" value="Fer2_4"/>
    <property type="match status" value="1"/>
</dbReference>
<evidence type="ECO:0000256" key="8">
    <source>
        <dbReference type="ARBA" id="ARBA00023004"/>
    </source>
</evidence>
<dbReference type="InterPro" id="IPR009010">
    <property type="entry name" value="Asp_de-COase-like_dom_sf"/>
</dbReference>
<dbReference type="PROSITE" id="PS51839">
    <property type="entry name" value="4FE4S_HC3"/>
    <property type="match status" value="1"/>
</dbReference>
<dbReference type="Gene3D" id="3.30.70.20">
    <property type="match status" value="1"/>
</dbReference>
<feature type="domain" description="2Fe-2S ferredoxin-type" evidence="10">
    <location>
        <begin position="22"/>
        <end position="100"/>
    </location>
</feature>
<dbReference type="Pfam" id="PF10588">
    <property type="entry name" value="NADH-G_4Fe-4S_3"/>
    <property type="match status" value="1"/>
</dbReference>
<dbReference type="InterPro" id="IPR019574">
    <property type="entry name" value="NADH_UbQ_OxRdtase_Gsu_4Fe4S-bd"/>
</dbReference>
<dbReference type="SUPFAM" id="SSF54292">
    <property type="entry name" value="2Fe-2S ferredoxin-like"/>
    <property type="match status" value="1"/>
</dbReference>
<dbReference type="EMBL" id="AQQX01000003">
    <property type="protein sequence ID" value="KGM49201.1"/>
    <property type="molecule type" value="Genomic_DNA"/>
</dbReference>
<dbReference type="Gene3D" id="2.40.40.20">
    <property type="match status" value="1"/>
</dbReference>
<dbReference type="SUPFAM" id="SSF53706">
    <property type="entry name" value="Formate dehydrogenase/DMSO reductase, domains 1-3"/>
    <property type="match status" value="1"/>
</dbReference>
<dbReference type="PANTHER" id="PTHR43105:SF14">
    <property type="entry name" value="FORMATE DEHYDROGENASE H"/>
    <property type="match status" value="1"/>
</dbReference>